<dbReference type="InterPro" id="IPR036871">
    <property type="entry name" value="PX_dom_sf"/>
</dbReference>
<name>A0A7J6Y303_TRYCR</name>
<evidence type="ECO:0000259" key="2">
    <source>
        <dbReference type="PROSITE" id="PS50195"/>
    </source>
</evidence>
<comment type="caution">
    <text evidence="3">The sequence shown here is derived from an EMBL/GenBank/DDBJ whole genome shotgun (WGS) entry which is preliminary data.</text>
</comment>
<dbReference type="SUPFAM" id="SSF64268">
    <property type="entry name" value="PX domain"/>
    <property type="match status" value="2"/>
</dbReference>
<gene>
    <name evidence="3" type="ORF">ECC02_005843</name>
</gene>
<evidence type="ECO:0000313" key="3">
    <source>
        <dbReference type="EMBL" id="KAF5221131.1"/>
    </source>
</evidence>
<feature type="domain" description="PX" evidence="2">
    <location>
        <begin position="267"/>
        <end position="407"/>
    </location>
</feature>
<protein>
    <recommendedName>
        <fullName evidence="2">PX domain-containing protein</fullName>
    </recommendedName>
</protein>
<dbReference type="SMART" id="SM00312">
    <property type="entry name" value="PX"/>
    <property type="match status" value="1"/>
</dbReference>
<feature type="region of interest" description="Disordered" evidence="1">
    <location>
        <begin position="200"/>
        <end position="235"/>
    </location>
</feature>
<dbReference type="PROSITE" id="PS50195">
    <property type="entry name" value="PX"/>
    <property type="match status" value="2"/>
</dbReference>
<dbReference type="PANTHER" id="PTHR22775:SF3">
    <property type="entry name" value="SORTING NEXIN-13"/>
    <property type="match status" value="1"/>
</dbReference>
<feature type="region of interest" description="Disordered" evidence="1">
    <location>
        <begin position="132"/>
        <end position="175"/>
    </location>
</feature>
<evidence type="ECO:0000313" key="4">
    <source>
        <dbReference type="Proteomes" id="UP000583944"/>
    </source>
</evidence>
<proteinExistence type="predicted"/>
<accession>A0A7J6Y303</accession>
<dbReference type="AlphaFoldDB" id="A0A7J6Y303"/>
<dbReference type="Pfam" id="PF00787">
    <property type="entry name" value="PX"/>
    <property type="match status" value="2"/>
</dbReference>
<dbReference type="InterPro" id="IPR001683">
    <property type="entry name" value="PX_dom"/>
</dbReference>
<sequence>MAQVEVSAIDYLLHEGTMLYKFQVRFGRDMAWVVSKSYDNFAELHSLLEKHYTAVHLPQLAGMARPWARKNAATAAVRLQKLEMYLNEMLAAAPFWSPRLYNLTLPDPDGGTRRVHVNKFLGAFLELLEHTTNNTPQKPSPPPPPPPGVVADANETDTRFETPPQAGTAKRNTEARENIAVVTPFSSSVFVPLTGATRASSTPSQVAIKDATPPTSVSSVSMASELPPASSLPSASLPTVEVKLHSIRRRSPREDSRELVLAAAASTITSELVLTVKDFSILERDHIEYFLHVSICGHHWVVSKRYRQFHDLRNKLVQVYGPATVPLLPQSRVPAWRKLTVEMGEARKLGLNQFLQNVVMNVDSWEPRGLLANFELSRPTVRGERTHFTVYINQVLFEFLGFSTQIDALSGEAAAKAVVEHRAMLPEPVKMAYDKRSLQEKRLRMRECIDSNAQRLRCIRDDELQVLLDRMALLQDDRDIMRMFKRLLLTGEVDADIQSSFADAIPDDTVGEREKDESIATVDAYSAVVGVTALQLAKITERLFFNDSKIEAIRLFACVLVDADDLQDVFDTLWFGWEEAREAVEQALSRR</sequence>
<feature type="compositionally biased region" description="Low complexity" evidence="1">
    <location>
        <begin position="221"/>
        <end position="235"/>
    </location>
</feature>
<feature type="domain" description="PX" evidence="2">
    <location>
        <begin position="1"/>
        <end position="132"/>
    </location>
</feature>
<evidence type="ECO:0000256" key="1">
    <source>
        <dbReference type="SAM" id="MobiDB-lite"/>
    </source>
</evidence>
<dbReference type="VEuPathDB" id="TriTrypDB:ECC02_005843"/>
<dbReference type="EMBL" id="JABDHM010000041">
    <property type="protein sequence ID" value="KAF5221131.1"/>
    <property type="molecule type" value="Genomic_DNA"/>
</dbReference>
<reference evidence="3 4" key="1">
    <citation type="journal article" date="2019" name="Genome Biol. Evol.">
        <title>Nanopore Sequencing Significantly Improves Genome Assembly of the Protozoan Parasite Trypanosoma cruzi.</title>
        <authorList>
            <person name="Diaz-Viraque F."/>
            <person name="Pita S."/>
            <person name="Greif G."/>
            <person name="de Souza R.C.M."/>
            <person name="Iraola G."/>
            <person name="Robello C."/>
        </authorList>
    </citation>
    <scope>NUCLEOTIDE SEQUENCE [LARGE SCALE GENOMIC DNA]</scope>
    <source>
        <strain evidence="3 4">Berenice</strain>
    </source>
</reference>
<dbReference type="VEuPathDB" id="TriTrypDB:BCY84_06138"/>
<dbReference type="GO" id="GO:0035091">
    <property type="term" value="F:phosphatidylinositol binding"/>
    <property type="evidence" value="ECO:0007669"/>
    <property type="project" value="InterPro"/>
</dbReference>
<organism evidence="3 4">
    <name type="scientific">Trypanosoma cruzi</name>
    <dbReference type="NCBI Taxonomy" id="5693"/>
    <lineage>
        <taxon>Eukaryota</taxon>
        <taxon>Discoba</taxon>
        <taxon>Euglenozoa</taxon>
        <taxon>Kinetoplastea</taxon>
        <taxon>Metakinetoplastina</taxon>
        <taxon>Trypanosomatida</taxon>
        <taxon>Trypanosomatidae</taxon>
        <taxon>Trypanosoma</taxon>
        <taxon>Schizotrypanum</taxon>
    </lineage>
</organism>
<dbReference type="Gene3D" id="3.30.1520.10">
    <property type="entry name" value="Phox-like domain"/>
    <property type="match status" value="2"/>
</dbReference>
<dbReference type="Proteomes" id="UP000583944">
    <property type="component" value="Unassembled WGS sequence"/>
</dbReference>
<dbReference type="CDD" id="cd06093">
    <property type="entry name" value="PX_domain"/>
    <property type="match status" value="2"/>
</dbReference>
<dbReference type="PANTHER" id="PTHR22775">
    <property type="entry name" value="SORTING NEXIN"/>
    <property type="match status" value="1"/>
</dbReference>
<feature type="compositionally biased region" description="Pro residues" evidence="1">
    <location>
        <begin position="138"/>
        <end position="148"/>
    </location>
</feature>